<sequence>MTTTQNTDQAHLTDEQRLQQVREVVADLGHLVGGRLVPGDGTFTVTAPWLGAPLAECPSAGMGDLDAAVAAAKAAQPAWAADEPARVRALHAIADAIEANAELLGTVLAAETGKPIRIATGEPMGAAAHVRYHADEVVPTETLIDDDEQTVLVVHEPIGVVAAITPWNGPLLMLANKIAAALRVGNTVVAKPSPYTPLASLLFGRIVQDLVPPGVINVLAGGDELGVAMTQHVDVSMVSFTGSIRAGKAIMQQSADGLRRLQLELGGNDAAVVLPDVDVQAIAPRIYRGAFALSGQICAAVKRLYVHESIAEELVEALTAIARTHTPGTPWDPETTMGPSTTRPQFEYVQELVDDAVAAGATVVTGGSAPDRDGFFLEPTILTGVDNGIRVVDEEQFGPVLPVMTFTDIDEVLERVNATDYGLGGSVWTRDTALALDLARRFESGSTWINRHPHVGAEVPFGGVKLSGLGREGGPRSYEGFSEPRTISILKEN</sequence>
<dbReference type="PANTHER" id="PTHR11699">
    <property type="entry name" value="ALDEHYDE DEHYDROGENASE-RELATED"/>
    <property type="match status" value="1"/>
</dbReference>
<dbReference type="PROSITE" id="PS00070">
    <property type="entry name" value="ALDEHYDE_DEHYDR_CYS"/>
    <property type="match status" value="1"/>
</dbReference>
<keyword evidence="2 4" id="KW-0560">Oxidoreductase</keyword>
<dbReference type="RefSeq" id="WP_158030070.1">
    <property type="nucleotide sequence ID" value="NZ_BMHG01000002.1"/>
</dbReference>
<dbReference type="InterPro" id="IPR016160">
    <property type="entry name" value="Ald_DH_CS_CYS"/>
</dbReference>
<accession>A0A6H9WAW6</accession>
<dbReference type="InterPro" id="IPR016162">
    <property type="entry name" value="Ald_DH_N"/>
</dbReference>
<protein>
    <submittedName>
        <fullName evidence="6">Aldehyde dehydrogenase family protein</fullName>
    </submittedName>
</protein>
<proteinExistence type="inferred from homology"/>
<dbReference type="Gene3D" id="3.40.605.10">
    <property type="entry name" value="Aldehyde Dehydrogenase, Chain A, domain 1"/>
    <property type="match status" value="1"/>
</dbReference>
<dbReference type="Gene3D" id="3.40.309.10">
    <property type="entry name" value="Aldehyde Dehydrogenase, Chain A, domain 2"/>
    <property type="match status" value="1"/>
</dbReference>
<dbReference type="FunFam" id="3.40.605.10:FF:000007">
    <property type="entry name" value="NAD/NADP-dependent betaine aldehyde dehydrogenase"/>
    <property type="match status" value="1"/>
</dbReference>
<feature type="domain" description="Aldehyde dehydrogenase" evidence="5">
    <location>
        <begin position="41"/>
        <end position="487"/>
    </location>
</feature>
<evidence type="ECO:0000313" key="6">
    <source>
        <dbReference type="EMBL" id="KAB1646904.1"/>
    </source>
</evidence>
<reference evidence="6 7" key="1">
    <citation type="submission" date="2019-09" db="EMBL/GenBank/DDBJ databases">
        <title>Phylogeny of genus Pseudoclavibacter and closely related genus.</title>
        <authorList>
            <person name="Li Y."/>
        </authorList>
    </citation>
    <scope>NUCLEOTIDE SEQUENCE [LARGE SCALE GENOMIC DNA]</scope>
    <source>
        <strain evidence="6 7">EGI 60007</strain>
    </source>
</reference>
<comment type="caution">
    <text evidence="6">The sequence shown here is derived from an EMBL/GenBank/DDBJ whole genome shotgun (WGS) entry which is preliminary data.</text>
</comment>
<evidence type="ECO:0000313" key="7">
    <source>
        <dbReference type="Proteomes" id="UP000431744"/>
    </source>
</evidence>
<dbReference type="AlphaFoldDB" id="A0A6H9WAW6"/>
<evidence type="ECO:0000259" key="5">
    <source>
        <dbReference type="Pfam" id="PF00171"/>
    </source>
</evidence>
<comment type="similarity">
    <text evidence="1 4">Belongs to the aldehyde dehydrogenase family.</text>
</comment>
<name>A0A6H9WAW6_9MICO</name>
<gene>
    <name evidence="6" type="ORF">F8O04_14365</name>
</gene>
<feature type="active site" evidence="3">
    <location>
        <position position="264"/>
    </location>
</feature>
<dbReference type="FunFam" id="3.40.309.10:FF:000009">
    <property type="entry name" value="Aldehyde dehydrogenase A"/>
    <property type="match status" value="1"/>
</dbReference>
<evidence type="ECO:0000256" key="1">
    <source>
        <dbReference type="ARBA" id="ARBA00009986"/>
    </source>
</evidence>
<dbReference type="InterPro" id="IPR016163">
    <property type="entry name" value="Ald_DH_C"/>
</dbReference>
<dbReference type="Pfam" id="PF00171">
    <property type="entry name" value="Aldedh"/>
    <property type="match status" value="1"/>
</dbReference>
<keyword evidence="7" id="KW-1185">Reference proteome</keyword>
<dbReference type="InterPro" id="IPR029510">
    <property type="entry name" value="Ald_DH_CS_GLU"/>
</dbReference>
<dbReference type="SUPFAM" id="SSF53720">
    <property type="entry name" value="ALDH-like"/>
    <property type="match status" value="1"/>
</dbReference>
<dbReference type="InterPro" id="IPR015590">
    <property type="entry name" value="Aldehyde_DH_dom"/>
</dbReference>
<dbReference type="InterPro" id="IPR016161">
    <property type="entry name" value="Ald_DH/histidinol_DH"/>
</dbReference>
<organism evidence="6 7">
    <name type="scientific">Pseudoclavibacter endophyticus</name>
    <dbReference type="NCBI Taxonomy" id="1778590"/>
    <lineage>
        <taxon>Bacteria</taxon>
        <taxon>Bacillati</taxon>
        <taxon>Actinomycetota</taxon>
        <taxon>Actinomycetes</taxon>
        <taxon>Micrococcales</taxon>
        <taxon>Microbacteriaceae</taxon>
        <taxon>Pseudoclavibacter</taxon>
    </lineage>
</organism>
<dbReference type="PROSITE" id="PS00687">
    <property type="entry name" value="ALDEHYDE_DEHYDR_GLU"/>
    <property type="match status" value="1"/>
</dbReference>
<dbReference type="Proteomes" id="UP000431744">
    <property type="component" value="Unassembled WGS sequence"/>
</dbReference>
<evidence type="ECO:0000256" key="4">
    <source>
        <dbReference type="RuleBase" id="RU003345"/>
    </source>
</evidence>
<evidence type="ECO:0000256" key="2">
    <source>
        <dbReference type="ARBA" id="ARBA00023002"/>
    </source>
</evidence>
<evidence type="ECO:0000256" key="3">
    <source>
        <dbReference type="PROSITE-ProRule" id="PRU10007"/>
    </source>
</evidence>
<dbReference type="EMBL" id="WBJY01000004">
    <property type="protein sequence ID" value="KAB1646904.1"/>
    <property type="molecule type" value="Genomic_DNA"/>
</dbReference>
<dbReference type="GO" id="GO:0016620">
    <property type="term" value="F:oxidoreductase activity, acting on the aldehyde or oxo group of donors, NAD or NADP as acceptor"/>
    <property type="evidence" value="ECO:0007669"/>
    <property type="project" value="InterPro"/>
</dbReference>
<dbReference type="OrthoDB" id="6882680at2"/>